<evidence type="ECO:0000256" key="3">
    <source>
        <dbReference type="ARBA" id="ARBA00012663"/>
    </source>
</evidence>
<dbReference type="InterPro" id="IPR025705">
    <property type="entry name" value="Beta_hexosaminidase_sua/sub"/>
</dbReference>
<evidence type="ECO:0000256" key="2">
    <source>
        <dbReference type="ARBA" id="ARBA00006285"/>
    </source>
</evidence>
<evidence type="ECO:0000313" key="9">
    <source>
        <dbReference type="EMBL" id="VFB14290.1"/>
    </source>
</evidence>
<dbReference type="InterPro" id="IPR015883">
    <property type="entry name" value="Glyco_hydro_20_cat"/>
</dbReference>
<evidence type="ECO:0000259" key="8">
    <source>
        <dbReference type="Pfam" id="PF02838"/>
    </source>
</evidence>
<sequence>MDLELNFGITVKRFLIFLASLAMTAIVAVALPSDSVCIIPQPRHLHVKAGRYGVSRHVAFYCNLPSKEKDDFARYLENSPWKLKKGGKKSPIVFVQEASCLASCGEEGYRLTVNKQGIKAEAASSAGLFYAFQSLLQLAQPDGKGGWRLPLVEIEDAPRFPYRGLHFDVSRNFRTKEFIKKQLDALAHYKINRFHWHLTDGAGWRIDIKKYPELTRQTAYRPFPDWKSWWKGGKSYCEKDAPGAQGGFYTQADIREVVEYACRRHITVIPEIEMPSHSEEVLAAYPRLACGGNGRLGSELCPGKEETYTFLTNVLTEVMELFPSEYIHIGGDEASTAHWKKCPDCQERIRKEGLKDESELQGYLIGRIETFLKAHGRKMIGWDEILSGELSEETGVTVWRNEAKGVEAVRRGLYTVMSPGSHCYFDFYQDAPATQPEAIGGYTSLQKVYSYNPIPEELAGEETVGIRGVQANVWTEYIPTADHAEYMIYPRVLALSEVAWTSVDRKDWKRFREVALREVDRLRSCGYHTFDLKNEVGERPIALTVDNHLAKGKRVKYAYPYASQYKAGGDSALTDGLHGGWTYGDCRWQGFLNSDVEVTVDLERQEYIGRIAADFMQLIGPHVWLPKEVILSVSADGKVFTDLKRIETEISVTDEKLTLQTYVWEGDCRARYVRLQAKSNGIVGSWIFMDELVVGACTATHEGGGFAN</sequence>
<dbReference type="SUPFAM" id="SSF51445">
    <property type="entry name" value="(Trans)glycosidases"/>
    <property type="match status" value="1"/>
</dbReference>
<dbReference type="RefSeq" id="WP_131752336.1">
    <property type="nucleotide sequence ID" value="NZ_CAACYH010000004.1"/>
</dbReference>
<dbReference type="AlphaFoldDB" id="A0A449I498"/>
<dbReference type="CDD" id="cd06563">
    <property type="entry name" value="GH20_chitobiase-like"/>
    <property type="match status" value="1"/>
</dbReference>
<dbReference type="InterPro" id="IPR015882">
    <property type="entry name" value="HEX_bac_N"/>
</dbReference>
<dbReference type="PANTHER" id="PTHR22600:SF57">
    <property type="entry name" value="BETA-N-ACETYLHEXOSAMINIDASE"/>
    <property type="match status" value="1"/>
</dbReference>
<reference evidence="9 10" key="1">
    <citation type="submission" date="2019-02" db="EMBL/GenBank/DDBJ databases">
        <authorList>
            <consortium name="Pathogen Informatics"/>
        </authorList>
    </citation>
    <scope>NUCLEOTIDE SEQUENCE [LARGE SCALE GENOMIC DNA]</scope>
    <source>
        <strain evidence="9 10">3012STDY7078512</strain>
    </source>
</reference>
<dbReference type="Gene3D" id="2.60.120.260">
    <property type="entry name" value="Galactose-binding domain-like"/>
    <property type="match status" value="1"/>
</dbReference>
<comment type="catalytic activity">
    <reaction evidence="1">
        <text>Hydrolysis of terminal non-reducing N-acetyl-D-hexosamine residues in N-acetyl-beta-D-hexosaminides.</text>
        <dbReference type="EC" id="3.2.1.52"/>
    </reaction>
</comment>
<protein>
    <recommendedName>
        <fullName evidence="3">beta-N-acetylhexosaminidase</fullName>
        <ecNumber evidence="3">3.2.1.52</ecNumber>
    </recommendedName>
</protein>
<evidence type="ECO:0000256" key="6">
    <source>
        <dbReference type="PIRSR" id="PIRSR625705-1"/>
    </source>
</evidence>
<feature type="active site" description="Proton donor" evidence="6">
    <location>
        <position position="333"/>
    </location>
</feature>
<dbReference type="PRINTS" id="PR00738">
    <property type="entry name" value="GLHYDRLASE20"/>
</dbReference>
<accession>A0A449I498</accession>
<dbReference type="GO" id="GO:0004563">
    <property type="term" value="F:beta-N-acetylhexosaminidase activity"/>
    <property type="evidence" value="ECO:0007669"/>
    <property type="project" value="UniProtKB-EC"/>
</dbReference>
<dbReference type="GO" id="GO:0030203">
    <property type="term" value="P:glycosaminoglycan metabolic process"/>
    <property type="evidence" value="ECO:0007669"/>
    <property type="project" value="TreeGrafter"/>
</dbReference>
<dbReference type="InterPro" id="IPR029018">
    <property type="entry name" value="Hex-like_dom2"/>
</dbReference>
<name>A0A449I498_9BACE</name>
<dbReference type="Pfam" id="PF02838">
    <property type="entry name" value="Glyco_hydro_20b"/>
    <property type="match status" value="1"/>
</dbReference>
<gene>
    <name evidence="9" type="primary">exo I_5</name>
    <name evidence="9" type="ORF">NCTC7812_01833</name>
</gene>
<dbReference type="InterPro" id="IPR017853">
    <property type="entry name" value="GH"/>
</dbReference>
<evidence type="ECO:0000259" key="7">
    <source>
        <dbReference type="Pfam" id="PF00728"/>
    </source>
</evidence>
<proteinExistence type="inferred from homology"/>
<dbReference type="Gene3D" id="3.30.379.10">
    <property type="entry name" value="Chitobiase/beta-hexosaminidase domain 2-like"/>
    <property type="match status" value="1"/>
</dbReference>
<evidence type="ECO:0000313" key="10">
    <source>
        <dbReference type="Proteomes" id="UP000396835"/>
    </source>
</evidence>
<dbReference type="GO" id="GO:0005975">
    <property type="term" value="P:carbohydrate metabolic process"/>
    <property type="evidence" value="ECO:0007669"/>
    <property type="project" value="InterPro"/>
</dbReference>
<dbReference type="PANTHER" id="PTHR22600">
    <property type="entry name" value="BETA-HEXOSAMINIDASE"/>
    <property type="match status" value="1"/>
</dbReference>
<feature type="domain" description="Glycoside hydrolase family 20 catalytic" evidence="7">
    <location>
        <begin position="160"/>
        <end position="502"/>
    </location>
</feature>
<comment type="similarity">
    <text evidence="2">Belongs to the glycosyl hydrolase 20 family.</text>
</comment>
<dbReference type="Proteomes" id="UP000396835">
    <property type="component" value="Unassembled WGS sequence"/>
</dbReference>
<feature type="domain" description="Beta-hexosaminidase bacterial type N-terminal" evidence="8">
    <location>
        <begin position="38"/>
        <end position="157"/>
    </location>
</feature>
<dbReference type="SUPFAM" id="SSF55545">
    <property type="entry name" value="beta-N-acetylhexosaminidase-like domain"/>
    <property type="match status" value="1"/>
</dbReference>
<keyword evidence="4 9" id="KW-0378">Hydrolase</keyword>
<evidence type="ECO:0000256" key="4">
    <source>
        <dbReference type="ARBA" id="ARBA00022801"/>
    </source>
</evidence>
<organism evidence="9 10">
    <name type="scientific">Prevotella heparinolytica</name>
    <dbReference type="NCBI Taxonomy" id="28113"/>
    <lineage>
        <taxon>Bacteria</taxon>
        <taxon>Pseudomonadati</taxon>
        <taxon>Bacteroidota</taxon>
        <taxon>Bacteroidia</taxon>
        <taxon>Bacteroidales</taxon>
        <taxon>Bacteroidaceae</taxon>
        <taxon>Bacteroides</taxon>
    </lineage>
</organism>
<dbReference type="OrthoDB" id="1090159at2"/>
<keyword evidence="5 9" id="KW-0326">Glycosidase</keyword>
<evidence type="ECO:0000256" key="5">
    <source>
        <dbReference type="ARBA" id="ARBA00023295"/>
    </source>
</evidence>
<dbReference type="Pfam" id="PF00728">
    <property type="entry name" value="Glyco_hydro_20"/>
    <property type="match status" value="1"/>
</dbReference>
<dbReference type="Gene3D" id="3.20.20.80">
    <property type="entry name" value="Glycosidases"/>
    <property type="match status" value="1"/>
</dbReference>
<dbReference type="GO" id="GO:0016020">
    <property type="term" value="C:membrane"/>
    <property type="evidence" value="ECO:0007669"/>
    <property type="project" value="TreeGrafter"/>
</dbReference>
<dbReference type="EMBL" id="CAACYH010000004">
    <property type="protein sequence ID" value="VFB14290.1"/>
    <property type="molecule type" value="Genomic_DNA"/>
</dbReference>
<dbReference type="EC" id="3.2.1.52" evidence="3"/>
<evidence type="ECO:0000256" key="1">
    <source>
        <dbReference type="ARBA" id="ARBA00001231"/>
    </source>
</evidence>